<evidence type="ECO:0000259" key="3">
    <source>
        <dbReference type="PROSITE" id="PS50102"/>
    </source>
</evidence>
<dbReference type="CDD" id="cd00590">
    <property type="entry name" value="RRM_SF"/>
    <property type="match status" value="1"/>
</dbReference>
<dbReference type="GO" id="GO:0003729">
    <property type="term" value="F:mRNA binding"/>
    <property type="evidence" value="ECO:0007669"/>
    <property type="project" value="TreeGrafter"/>
</dbReference>
<organism evidence="4 5">
    <name type="scientific">Mucilaginibacter pineti</name>
    <dbReference type="NCBI Taxonomy" id="1391627"/>
    <lineage>
        <taxon>Bacteria</taxon>
        <taxon>Pseudomonadati</taxon>
        <taxon>Bacteroidota</taxon>
        <taxon>Sphingobacteriia</taxon>
        <taxon>Sphingobacteriales</taxon>
        <taxon>Sphingobacteriaceae</taxon>
        <taxon>Mucilaginibacter</taxon>
    </lineage>
</organism>
<evidence type="ECO:0000256" key="1">
    <source>
        <dbReference type="ARBA" id="ARBA00022884"/>
    </source>
</evidence>
<dbReference type="PANTHER" id="PTHR48025:SF1">
    <property type="entry name" value="RRM DOMAIN-CONTAINING PROTEIN"/>
    <property type="match status" value="1"/>
</dbReference>
<dbReference type="InterPro" id="IPR012677">
    <property type="entry name" value="Nucleotide-bd_a/b_plait_sf"/>
</dbReference>
<dbReference type="InterPro" id="IPR000504">
    <property type="entry name" value="RRM_dom"/>
</dbReference>
<feature type="region of interest" description="Disordered" evidence="2">
    <location>
        <begin position="84"/>
        <end position="118"/>
    </location>
</feature>
<dbReference type="Proteomes" id="UP000199072">
    <property type="component" value="Unassembled WGS sequence"/>
</dbReference>
<feature type="domain" description="RRM" evidence="3">
    <location>
        <begin position="2"/>
        <end position="80"/>
    </location>
</feature>
<dbReference type="InterPro" id="IPR035979">
    <property type="entry name" value="RBD_domain_sf"/>
</dbReference>
<dbReference type="EMBL" id="FNAI01000001">
    <property type="protein sequence ID" value="SDD19625.1"/>
    <property type="molecule type" value="Genomic_DNA"/>
</dbReference>
<name>A0A1G6SU34_9SPHI</name>
<dbReference type="Gene3D" id="3.30.70.330">
    <property type="match status" value="1"/>
</dbReference>
<keyword evidence="1" id="KW-0694">RNA-binding</keyword>
<dbReference type="PANTHER" id="PTHR48025">
    <property type="entry name" value="OS02G0815200 PROTEIN"/>
    <property type="match status" value="1"/>
</dbReference>
<dbReference type="SUPFAM" id="SSF54928">
    <property type="entry name" value="RNA-binding domain, RBD"/>
    <property type="match status" value="1"/>
</dbReference>
<dbReference type="STRING" id="1391627.SAMN05216464_10127"/>
<accession>A0A1G6SU34</accession>
<dbReference type="SMART" id="SM00360">
    <property type="entry name" value="RRM"/>
    <property type="match status" value="1"/>
</dbReference>
<evidence type="ECO:0000313" key="5">
    <source>
        <dbReference type="Proteomes" id="UP000199072"/>
    </source>
</evidence>
<dbReference type="InterPro" id="IPR050502">
    <property type="entry name" value="Euk_RNA-bind_prot"/>
</dbReference>
<keyword evidence="5" id="KW-1185">Reference proteome</keyword>
<gene>
    <name evidence="4" type="ORF">SAMN05216464_10127</name>
</gene>
<sequence length="118" mass="13247">MIKIFIGGFPLEMSELELVKLVSIHGEVDTIKIVRDKKTKICKGYAFLEMKTLQDAENAVIELDGTEISGRMLSVKIRDENAITPAPKSFSRGPKTVGYVKTDRTNDPAKKKRPRKLI</sequence>
<dbReference type="AlphaFoldDB" id="A0A1G6SU34"/>
<protein>
    <submittedName>
        <fullName evidence="4">RNA recognition motif. (A.k.a. RRM, RBD, or RNP domain)</fullName>
    </submittedName>
</protein>
<dbReference type="Pfam" id="PF00076">
    <property type="entry name" value="RRM_1"/>
    <property type="match status" value="1"/>
</dbReference>
<evidence type="ECO:0000256" key="2">
    <source>
        <dbReference type="SAM" id="MobiDB-lite"/>
    </source>
</evidence>
<reference evidence="4 5" key="1">
    <citation type="submission" date="2016-10" db="EMBL/GenBank/DDBJ databases">
        <authorList>
            <person name="de Groot N.N."/>
        </authorList>
    </citation>
    <scope>NUCLEOTIDE SEQUENCE [LARGE SCALE GENOMIC DNA]</scope>
    <source>
        <strain evidence="4 5">47C3B</strain>
    </source>
</reference>
<dbReference type="RefSeq" id="WP_091142197.1">
    <property type="nucleotide sequence ID" value="NZ_FNAI01000001.1"/>
</dbReference>
<dbReference type="OrthoDB" id="797376at2"/>
<proteinExistence type="predicted"/>
<dbReference type="PROSITE" id="PS50102">
    <property type="entry name" value="RRM"/>
    <property type="match status" value="1"/>
</dbReference>
<evidence type="ECO:0000313" key="4">
    <source>
        <dbReference type="EMBL" id="SDD19625.1"/>
    </source>
</evidence>